<keyword evidence="1" id="KW-0472">Membrane</keyword>
<dbReference type="PROSITE" id="PS00409">
    <property type="entry name" value="PROKAR_NTER_METHYL"/>
    <property type="match status" value="1"/>
</dbReference>
<accession>A0A136Q0C6</accession>
<dbReference type="STRING" id="626937.HMPREF3293_03036"/>
<evidence type="ECO:0000313" key="4">
    <source>
        <dbReference type="Proteomes" id="UP000070366"/>
    </source>
</evidence>
<dbReference type="AlphaFoldDB" id="A0A136Q0C6"/>
<name>A0A136Q0C6_9FIRM</name>
<sequence length="260" mass="28604">MRKKRGFTLIELIIVIAILAILAAILIPNAIGYISTSQKTVCDNNIHQIIRAYKTQRALDETLTIKDVIGNKDGKYFTAAPACPAGGSYIGYSIADNAIIMCTYHKDPNSSLDVASEAYLNMYQFTGMTNAEIAAATGNAVKYLNNDTLRSYLIGSVYDGKWPAFPSSMLEQNGISGNYYIQPYIDANGAGGRNPSKNVTVYANTNDGSSTSDLWRANLIFNPENGKWYHGNNGSVIRVMNKSWEDIKQEMDENGWQPLS</sequence>
<dbReference type="RefSeq" id="WP_066523092.1">
    <property type="nucleotide sequence ID" value="NZ_CABMOF010000012.1"/>
</dbReference>
<keyword evidence="4" id="KW-1185">Reference proteome</keyword>
<dbReference type="NCBIfam" id="TIGR02532">
    <property type="entry name" value="IV_pilin_GFxxxE"/>
    <property type="match status" value="1"/>
</dbReference>
<keyword evidence="1" id="KW-0812">Transmembrane</keyword>
<dbReference type="InterPro" id="IPR040599">
    <property type="entry name" value="PilJ_C"/>
</dbReference>
<gene>
    <name evidence="3" type="ORF">HMPREF3293_03036</name>
</gene>
<feature type="domain" description="Pilin PilJ C-terminal" evidence="2">
    <location>
        <begin position="143"/>
        <end position="237"/>
    </location>
</feature>
<dbReference type="OrthoDB" id="2086340at2"/>
<dbReference type="PANTHER" id="PTHR30093">
    <property type="entry name" value="GENERAL SECRETION PATHWAY PROTEIN G"/>
    <property type="match status" value="1"/>
</dbReference>
<dbReference type="InterPro" id="IPR045584">
    <property type="entry name" value="Pilin-like"/>
</dbReference>
<evidence type="ECO:0000256" key="1">
    <source>
        <dbReference type="SAM" id="Phobius"/>
    </source>
</evidence>
<dbReference type="SUPFAM" id="SSF54523">
    <property type="entry name" value="Pili subunits"/>
    <property type="match status" value="1"/>
</dbReference>
<dbReference type="Gene3D" id="3.30.1690.20">
    <property type="match status" value="1"/>
</dbReference>
<organism evidence="3 4">
    <name type="scientific">Christensenella minuta</name>
    <dbReference type="NCBI Taxonomy" id="626937"/>
    <lineage>
        <taxon>Bacteria</taxon>
        <taxon>Bacillati</taxon>
        <taxon>Bacillota</taxon>
        <taxon>Clostridia</taxon>
        <taxon>Christensenellales</taxon>
        <taxon>Christensenellaceae</taxon>
        <taxon>Christensenella</taxon>
    </lineage>
</organism>
<protein>
    <submittedName>
        <fullName evidence="3">Prepilin-type cleavage/methylation protein</fullName>
    </submittedName>
</protein>
<evidence type="ECO:0000259" key="2">
    <source>
        <dbReference type="Pfam" id="PF18223"/>
    </source>
</evidence>
<reference evidence="3 4" key="1">
    <citation type="submission" date="2016-02" db="EMBL/GenBank/DDBJ databases">
        <authorList>
            <person name="Wen L."/>
            <person name="He K."/>
            <person name="Yang H."/>
        </authorList>
    </citation>
    <scope>NUCLEOTIDE SEQUENCE [LARGE SCALE GENOMIC DNA]</scope>
    <source>
        <strain evidence="3 4">DSM 22607</strain>
    </source>
</reference>
<dbReference type="InterPro" id="IPR012902">
    <property type="entry name" value="N_methyl_site"/>
</dbReference>
<keyword evidence="1" id="KW-1133">Transmembrane helix</keyword>
<dbReference type="Gene3D" id="3.30.1300.80">
    <property type="match status" value="1"/>
</dbReference>
<dbReference type="Pfam" id="PF07963">
    <property type="entry name" value="N_methyl"/>
    <property type="match status" value="1"/>
</dbReference>
<evidence type="ECO:0000313" key="3">
    <source>
        <dbReference type="EMBL" id="KXK64125.1"/>
    </source>
</evidence>
<proteinExistence type="predicted"/>
<dbReference type="KEGG" id="cmiu:B1H56_13925"/>
<comment type="caution">
    <text evidence="3">The sequence shown here is derived from an EMBL/GenBank/DDBJ whole genome shotgun (WGS) entry which is preliminary data.</text>
</comment>
<feature type="transmembrane region" description="Helical" evidence="1">
    <location>
        <begin position="12"/>
        <end position="34"/>
    </location>
</feature>
<dbReference type="EMBL" id="LSZW01000066">
    <property type="protein sequence ID" value="KXK64125.1"/>
    <property type="molecule type" value="Genomic_DNA"/>
</dbReference>
<dbReference type="Pfam" id="PF18223">
    <property type="entry name" value="PilJ_C"/>
    <property type="match status" value="1"/>
</dbReference>
<dbReference type="Proteomes" id="UP000070366">
    <property type="component" value="Unassembled WGS sequence"/>
</dbReference>